<dbReference type="PANTHER" id="PTHR24292">
    <property type="entry name" value="CYTOCHROME P450"/>
    <property type="match status" value="1"/>
</dbReference>
<keyword evidence="16" id="KW-0812">Transmembrane</keyword>
<dbReference type="InterPro" id="IPR001128">
    <property type="entry name" value="Cyt_P450"/>
</dbReference>
<evidence type="ECO:0000313" key="18">
    <source>
        <dbReference type="Proteomes" id="UP000095300"/>
    </source>
</evidence>
<evidence type="ECO:0000256" key="3">
    <source>
        <dbReference type="ARBA" id="ARBA00004174"/>
    </source>
</evidence>
<dbReference type="InterPro" id="IPR036396">
    <property type="entry name" value="Cyt_P450_sf"/>
</dbReference>
<dbReference type="PANTHER" id="PTHR24292:SF104">
    <property type="entry name" value="CYTOCHROME P450 308A1-RELATED"/>
    <property type="match status" value="1"/>
</dbReference>
<name>A0A1I8NUR8_STOCA</name>
<evidence type="ECO:0000256" key="11">
    <source>
        <dbReference type="ARBA" id="ARBA00023004"/>
    </source>
</evidence>
<dbReference type="GO" id="GO:0005789">
    <property type="term" value="C:endoplasmic reticulum membrane"/>
    <property type="evidence" value="ECO:0007669"/>
    <property type="project" value="UniProtKB-SubCell"/>
</dbReference>
<comment type="function">
    <text evidence="2">May be involved in the metabolism of insect hormones and in the breakdown of synthetic insecticides.</text>
</comment>
<dbReference type="GO" id="GO:0016705">
    <property type="term" value="F:oxidoreductase activity, acting on paired donors, with incorporation or reduction of molecular oxygen"/>
    <property type="evidence" value="ECO:0007669"/>
    <property type="project" value="InterPro"/>
</dbReference>
<evidence type="ECO:0000256" key="6">
    <source>
        <dbReference type="ARBA" id="ARBA00022617"/>
    </source>
</evidence>
<dbReference type="Proteomes" id="UP000095300">
    <property type="component" value="Unassembled WGS sequence"/>
</dbReference>
<protein>
    <recommendedName>
        <fullName evidence="19">Cytochrome P450</fullName>
    </recommendedName>
</protein>
<dbReference type="SUPFAM" id="SSF48264">
    <property type="entry name" value="Cytochrome P450"/>
    <property type="match status" value="1"/>
</dbReference>
<dbReference type="OrthoDB" id="2789670at2759"/>
<evidence type="ECO:0000256" key="2">
    <source>
        <dbReference type="ARBA" id="ARBA00003690"/>
    </source>
</evidence>
<gene>
    <name evidence="17" type="primary">106092917</name>
</gene>
<evidence type="ECO:0000313" key="17">
    <source>
        <dbReference type="EnsemblMetazoa" id="SCAU002211-PA"/>
    </source>
</evidence>
<feature type="transmembrane region" description="Helical" evidence="16">
    <location>
        <begin position="6"/>
        <end position="25"/>
    </location>
</feature>
<dbReference type="EnsemblMetazoa" id="SCAU002211-RA">
    <property type="protein sequence ID" value="SCAU002211-PA"/>
    <property type="gene ID" value="SCAU002211"/>
</dbReference>
<evidence type="ECO:0000256" key="9">
    <source>
        <dbReference type="ARBA" id="ARBA00022848"/>
    </source>
</evidence>
<dbReference type="STRING" id="35570.A0A1I8NUR8"/>
<comment type="subcellular location">
    <subcellularLocation>
        <location evidence="4">Endoplasmic reticulum membrane</location>
        <topology evidence="4">Peripheral membrane protein</topology>
    </subcellularLocation>
    <subcellularLocation>
        <location evidence="3">Microsome membrane</location>
        <topology evidence="3">Peripheral membrane protein</topology>
    </subcellularLocation>
</comment>
<dbReference type="VEuPathDB" id="VectorBase:SCAU002211"/>
<dbReference type="PRINTS" id="PR00465">
    <property type="entry name" value="EP450IV"/>
</dbReference>
<evidence type="ECO:0000256" key="10">
    <source>
        <dbReference type="ARBA" id="ARBA00023002"/>
    </source>
</evidence>
<comment type="similarity">
    <text evidence="5 15">Belongs to the cytochrome P450 family.</text>
</comment>
<keyword evidence="16" id="KW-1133">Transmembrane helix</keyword>
<dbReference type="KEGG" id="scac:106092917"/>
<proteinExistence type="inferred from homology"/>
<dbReference type="InterPro" id="IPR050476">
    <property type="entry name" value="Insect_CytP450_Detox"/>
</dbReference>
<evidence type="ECO:0000256" key="4">
    <source>
        <dbReference type="ARBA" id="ARBA00004406"/>
    </source>
</evidence>
<evidence type="ECO:0000256" key="16">
    <source>
        <dbReference type="SAM" id="Phobius"/>
    </source>
</evidence>
<dbReference type="Pfam" id="PF00067">
    <property type="entry name" value="p450"/>
    <property type="match status" value="1"/>
</dbReference>
<evidence type="ECO:0000256" key="13">
    <source>
        <dbReference type="ARBA" id="ARBA00023136"/>
    </source>
</evidence>
<keyword evidence="7 14" id="KW-0479">Metal-binding</keyword>
<keyword evidence="13 16" id="KW-0472">Membrane</keyword>
<evidence type="ECO:0000256" key="14">
    <source>
        <dbReference type="PIRSR" id="PIRSR602403-1"/>
    </source>
</evidence>
<evidence type="ECO:0000256" key="5">
    <source>
        <dbReference type="ARBA" id="ARBA00010617"/>
    </source>
</evidence>
<dbReference type="PRINTS" id="PR00385">
    <property type="entry name" value="P450"/>
</dbReference>
<keyword evidence="8" id="KW-0256">Endoplasmic reticulum</keyword>
<evidence type="ECO:0000256" key="1">
    <source>
        <dbReference type="ARBA" id="ARBA00001971"/>
    </source>
</evidence>
<dbReference type="InterPro" id="IPR017972">
    <property type="entry name" value="Cyt_P450_CS"/>
</dbReference>
<dbReference type="Gene3D" id="1.10.630.10">
    <property type="entry name" value="Cytochrome P450"/>
    <property type="match status" value="1"/>
</dbReference>
<evidence type="ECO:0000256" key="8">
    <source>
        <dbReference type="ARBA" id="ARBA00022824"/>
    </source>
</evidence>
<evidence type="ECO:0000256" key="12">
    <source>
        <dbReference type="ARBA" id="ARBA00023033"/>
    </source>
</evidence>
<dbReference type="PROSITE" id="PS00086">
    <property type="entry name" value="CYTOCHROME_P450"/>
    <property type="match status" value="1"/>
</dbReference>
<keyword evidence="6 14" id="KW-0349">Heme</keyword>
<comment type="cofactor">
    <cofactor evidence="1 14">
        <name>heme</name>
        <dbReference type="ChEBI" id="CHEBI:30413"/>
    </cofactor>
</comment>
<sequence length="510" mass="58440">MEIFFSMLAAICLILFSFLFWKCLYWQRQGIRGPRGWPLVGSMWRFVTGRQHYGDVYERIYNDNPDLSYVGFYRLLGEPVVLLRSLDMIKEVLIRNFNNCQDNVVWVNPQRDPEGFCNPFIAKGPKWRTMRNEVMPIFTPNKVKGSFAHIETVCKKMVKYVDDKMKTNCFEGKELFSKFTLGVIASAAFGLDGQTFEKSDSDFTQLAEDIFKPNPYSLLDTIALLFSPKLGDLIKYRYVPANVATWLRHIVMNILSLRLDEVPLLDKSSNSQRAEQSDFIQWLIENKQKQNEPVDRATIVGHCSTFLLEGFETSSSLMAFALYEYAINPLEQQKVFNELDEVLKRHNGQLCYEALQELCYLEASLYETLRLHPPMMALLKQCTKSFEMPPQSGDGESFLVPEGMIFVVPVKAVHYDNDIYPDPLVFKPQRFMQDKDKLPSCSFLGFGEGPRKCPGGRFGLAQGKAGIASLLSKYSVHLADIVSERPFEISTTTFLTAAQNGIWIKFKERS</sequence>
<organism evidence="17 18">
    <name type="scientific">Stomoxys calcitrans</name>
    <name type="common">Stable fly</name>
    <name type="synonym">Conops calcitrans</name>
    <dbReference type="NCBI Taxonomy" id="35570"/>
    <lineage>
        <taxon>Eukaryota</taxon>
        <taxon>Metazoa</taxon>
        <taxon>Ecdysozoa</taxon>
        <taxon>Arthropoda</taxon>
        <taxon>Hexapoda</taxon>
        <taxon>Insecta</taxon>
        <taxon>Pterygota</taxon>
        <taxon>Neoptera</taxon>
        <taxon>Endopterygota</taxon>
        <taxon>Diptera</taxon>
        <taxon>Brachycera</taxon>
        <taxon>Muscomorpha</taxon>
        <taxon>Muscoidea</taxon>
        <taxon>Muscidae</taxon>
        <taxon>Stomoxys</taxon>
    </lineage>
</organism>
<reference evidence="17" key="1">
    <citation type="submission" date="2020-05" db="UniProtKB">
        <authorList>
            <consortium name="EnsemblMetazoa"/>
        </authorList>
    </citation>
    <scope>IDENTIFICATION</scope>
    <source>
        <strain evidence="17">USDA</strain>
    </source>
</reference>
<feature type="binding site" description="axial binding residue" evidence="14">
    <location>
        <position position="453"/>
    </location>
    <ligand>
        <name>heme</name>
        <dbReference type="ChEBI" id="CHEBI:30413"/>
    </ligand>
    <ligandPart>
        <name>Fe</name>
        <dbReference type="ChEBI" id="CHEBI:18248"/>
    </ligandPart>
</feature>
<keyword evidence="12 15" id="KW-0503">Monooxygenase</keyword>
<keyword evidence="18" id="KW-1185">Reference proteome</keyword>
<dbReference type="CDD" id="cd11056">
    <property type="entry name" value="CYP6-like"/>
    <property type="match status" value="1"/>
</dbReference>
<accession>A0A1I8NUR8</accession>
<dbReference type="GO" id="GO:0020037">
    <property type="term" value="F:heme binding"/>
    <property type="evidence" value="ECO:0007669"/>
    <property type="project" value="InterPro"/>
</dbReference>
<keyword evidence="11 14" id="KW-0408">Iron</keyword>
<dbReference type="InterPro" id="IPR002403">
    <property type="entry name" value="Cyt_P450_E_grp-IV"/>
</dbReference>
<evidence type="ECO:0008006" key="19">
    <source>
        <dbReference type="Google" id="ProtNLM"/>
    </source>
</evidence>
<evidence type="ECO:0000256" key="15">
    <source>
        <dbReference type="RuleBase" id="RU000461"/>
    </source>
</evidence>
<evidence type="ECO:0000256" key="7">
    <source>
        <dbReference type="ARBA" id="ARBA00022723"/>
    </source>
</evidence>
<keyword evidence="10 15" id="KW-0560">Oxidoreductase</keyword>
<keyword evidence="9" id="KW-0492">Microsome</keyword>
<dbReference type="GO" id="GO:0004497">
    <property type="term" value="F:monooxygenase activity"/>
    <property type="evidence" value="ECO:0007669"/>
    <property type="project" value="UniProtKB-KW"/>
</dbReference>
<dbReference type="GO" id="GO:0005506">
    <property type="term" value="F:iron ion binding"/>
    <property type="evidence" value="ECO:0007669"/>
    <property type="project" value="InterPro"/>
</dbReference>
<dbReference type="AlphaFoldDB" id="A0A1I8NUR8"/>